<dbReference type="GO" id="GO:0140097">
    <property type="term" value="F:catalytic activity, acting on DNA"/>
    <property type="evidence" value="ECO:0007669"/>
    <property type="project" value="UniProtKB-ARBA"/>
</dbReference>
<dbReference type="Gene3D" id="3.40.50.300">
    <property type="entry name" value="P-loop containing nucleotide triphosphate hydrolases"/>
    <property type="match status" value="1"/>
</dbReference>
<sequence length="625" mass="71971">MIIYKIRGDVLGSVDLVGEWGVSFQLDSLSSYRTVLYSIRVPLQQLRANIVENVSDLSFRIELSDFLYLYARNWRGFRGHAEISEELTERARQFFRDTRELDNPQEGWGEEQIRQCLINEYGSNRLPTDFQMRNLLQMLQRPVAATFSVPGSGKTSEAIAYWLCRRGEDERLLVALPKVGFLAWEEEFDQWIEWGRENVVRIEQSGAQLRQAFADNPDAKVFLITYQRLYRNVPELLDVMVDDDWSMILDESHNIKNYSGAYSNAVRRIGYRANCSRMILTGTPAPQGRMDLHAQCEFLLRGRIDLDRAVNFVQEIGVRTTKAELNLLTPREELVYGELPPAHRELYNILLGRISDSIGDLDTREQLRELRKYVVDLMRAASNPAVLCQIPEYVEVLPTEIVAEILSTPSWKVERTLELVNDLVTPTEEFPNGRKVIVWSYFNANTDVLGDRLRYLNPEIIRGDTPSATGDVSDSDSLEDGTREQILRDFKNRDDCRVIIANPAACGESISLHHWCHDAIYFDRSYNAGHYLQSQDRIHRFGTHPEREDYMTCREQVVTYHILITRNTIDTRIARRLEDKITNQEGLMRGAEFSQPLFENIGEPLEAGVSDSDIEDLLVNGLTEE</sequence>
<dbReference type="Gene3D" id="3.40.50.10810">
    <property type="entry name" value="Tandem AAA-ATPase domain"/>
    <property type="match status" value="1"/>
</dbReference>
<dbReference type="GO" id="GO:0031297">
    <property type="term" value="P:replication fork processing"/>
    <property type="evidence" value="ECO:0007669"/>
    <property type="project" value="TreeGrafter"/>
</dbReference>
<keyword evidence="1" id="KW-0378">Hydrolase</keyword>
<dbReference type="InterPro" id="IPR027417">
    <property type="entry name" value="P-loop_NTPase"/>
</dbReference>
<accession>A0A075H0X3</accession>
<dbReference type="InterPro" id="IPR014001">
    <property type="entry name" value="Helicase_ATP-bd"/>
</dbReference>
<dbReference type="EMBL" id="KF900808">
    <property type="protein sequence ID" value="AIF07618.1"/>
    <property type="molecule type" value="Genomic_DNA"/>
</dbReference>
<dbReference type="AlphaFoldDB" id="A0A075H0X3"/>
<dbReference type="PANTHER" id="PTHR45766:SF6">
    <property type="entry name" value="SWI_SNF-RELATED MATRIX-ASSOCIATED ACTIN-DEPENDENT REGULATOR OF CHROMATIN SUBFAMILY A-LIKE PROTEIN 1"/>
    <property type="match status" value="1"/>
</dbReference>
<dbReference type="Pfam" id="PF00176">
    <property type="entry name" value="SNF2-rel_dom"/>
    <property type="match status" value="1"/>
</dbReference>
<keyword evidence="3" id="KW-0347">Helicase</keyword>
<dbReference type="GO" id="GO:0004386">
    <property type="term" value="F:helicase activity"/>
    <property type="evidence" value="ECO:0007669"/>
    <property type="project" value="UniProtKB-KW"/>
</dbReference>
<evidence type="ECO:0000256" key="1">
    <source>
        <dbReference type="ARBA" id="ARBA00022801"/>
    </source>
</evidence>
<dbReference type="InterPro" id="IPR000330">
    <property type="entry name" value="SNF2_N"/>
</dbReference>
<keyword evidence="3" id="KW-0547">Nucleotide-binding</keyword>
<dbReference type="PANTHER" id="PTHR45766">
    <property type="entry name" value="DNA ANNEALING HELICASE AND ENDONUCLEASE ZRANB3 FAMILY MEMBER"/>
    <property type="match status" value="1"/>
</dbReference>
<dbReference type="SMART" id="SM00487">
    <property type="entry name" value="DEXDc"/>
    <property type="match status" value="1"/>
</dbReference>
<dbReference type="GO" id="GO:0005524">
    <property type="term" value="F:ATP binding"/>
    <property type="evidence" value="ECO:0007669"/>
    <property type="project" value="InterPro"/>
</dbReference>
<dbReference type="InterPro" id="IPR038718">
    <property type="entry name" value="SNF2-like_sf"/>
</dbReference>
<reference evidence="3" key="1">
    <citation type="journal article" date="2014" name="Genome Biol. Evol.">
        <title>Pangenome evidence for extensive interdomain horizontal transfer affecting lineage core and shell genes in uncultured planktonic thaumarchaeota and euryarchaeota.</title>
        <authorList>
            <person name="Deschamps P."/>
            <person name="Zivanovic Y."/>
            <person name="Moreira D."/>
            <person name="Rodriguez-Valera F."/>
            <person name="Lopez-Garcia P."/>
        </authorList>
    </citation>
    <scope>NUCLEOTIDE SEQUENCE</scope>
</reference>
<evidence type="ECO:0000259" key="2">
    <source>
        <dbReference type="SMART" id="SM00487"/>
    </source>
</evidence>
<protein>
    <submittedName>
        <fullName evidence="3">Helicase domain-containing protein</fullName>
    </submittedName>
</protein>
<name>A0A075H0X3_9EURY</name>
<dbReference type="InterPro" id="IPR049730">
    <property type="entry name" value="SNF2/RAD54-like_C"/>
</dbReference>
<dbReference type="GO" id="GO:0016787">
    <property type="term" value="F:hydrolase activity"/>
    <property type="evidence" value="ECO:0007669"/>
    <property type="project" value="UniProtKB-KW"/>
</dbReference>
<keyword evidence="3" id="KW-0067">ATP-binding</keyword>
<dbReference type="CDD" id="cd18793">
    <property type="entry name" value="SF2_C_SNF"/>
    <property type="match status" value="1"/>
</dbReference>
<evidence type="ECO:0000313" key="3">
    <source>
        <dbReference type="EMBL" id="AIF07618.1"/>
    </source>
</evidence>
<dbReference type="GO" id="GO:0006281">
    <property type="term" value="P:DNA repair"/>
    <property type="evidence" value="ECO:0007669"/>
    <property type="project" value="TreeGrafter"/>
</dbReference>
<feature type="domain" description="Helicase ATP-binding" evidence="2">
    <location>
        <begin position="123"/>
        <end position="316"/>
    </location>
</feature>
<proteinExistence type="predicted"/>
<organism evidence="3">
    <name type="scientific">uncultured marine group II/III euryarchaeote KM3_205_F07</name>
    <dbReference type="NCBI Taxonomy" id="1456425"/>
    <lineage>
        <taxon>Archaea</taxon>
        <taxon>Methanobacteriati</taxon>
        <taxon>Methanobacteriota</taxon>
        <taxon>environmental samples</taxon>
    </lineage>
</organism>
<dbReference type="SUPFAM" id="SSF52540">
    <property type="entry name" value="P-loop containing nucleoside triphosphate hydrolases"/>
    <property type="match status" value="2"/>
</dbReference>